<gene>
    <name evidence="1" type="ORF">A3F25_00590</name>
</gene>
<dbReference type="EMBL" id="MGKD01000021">
    <property type="protein sequence ID" value="OGN19303.1"/>
    <property type="molecule type" value="Genomic_DNA"/>
</dbReference>
<protein>
    <submittedName>
        <fullName evidence="1">Uncharacterized protein</fullName>
    </submittedName>
</protein>
<comment type="caution">
    <text evidence="1">The sequence shown here is derived from an EMBL/GenBank/DDBJ whole genome shotgun (WGS) entry which is preliminary data.</text>
</comment>
<sequence length="65" mass="7765">MDFLIIFLLKKPTISDSRIIASDILKKLITQAGFFKTRVNKKILIYKDFFIYSQIWFCPHILLAW</sequence>
<accession>A0A1F8G1V2</accession>
<name>A0A1F8G1V2_9BACT</name>
<proteinExistence type="predicted"/>
<evidence type="ECO:0000313" key="1">
    <source>
        <dbReference type="EMBL" id="OGN19303.1"/>
    </source>
</evidence>
<evidence type="ECO:0000313" key="2">
    <source>
        <dbReference type="Proteomes" id="UP000177478"/>
    </source>
</evidence>
<dbReference type="AlphaFoldDB" id="A0A1F8G1V2"/>
<dbReference type="Proteomes" id="UP000177478">
    <property type="component" value="Unassembled WGS sequence"/>
</dbReference>
<organism evidence="1 2">
    <name type="scientific">Candidatus Yanofskybacteria bacterium RIFCSPHIGHO2_12_FULL_45_19b</name>
    <dbReference type="NCBI Taxonomy" id="1802689"/>
    <lineage>
        <taxon>Bacteria</taxon>
        <taxon>Candidatus Yanofskyibacteriota</taxon>
    </lineage>
</organism>
<reference evidence="1 2" key="1">
    <citation type="journal article" date="2016" name="Nat. Commun.">
        <title>Thousands of microbial genomes shed light on interconnected biogeochemical processes in an aquifer system.</title>
        <authorList>
            <person name="Anantharaman K."/>
            <person name="Brown C.T."/>
            <person name="Hug L.A."/>
            <person name="Sharon I."/>
            <person name="Castelle C.J."/>
            <person name="Probst A.J."/>
            <person name="Thomas B.C."/>
            <person name="Singh A."/>
            <person name="Wilkins M.J."/>
            <person name="Karaoz U."/>
            <person name="Brodie E.L."/>
            <person name="Williams K.H."/>
            <person name="Hubbard S.S."/>
            <person name="Banfield J.F."/>
        </authorList>
    </citation>
    <scope>NUCLEOTIDE SEQUENCE [LARGE SCALE GENOMIC DNA]</scope>
</reference>